<reference evidence="2" key="1">
    <citation type="submission" date="2020-08" db="EMBL/GenBank/DDBJ databases">
        <title>Novel species isolated from subtropical streams in China.</title>
        <authorList>
            <person name="Lu H."/>
        </authorList>
    </citation>
    <scope>NUCLEOTIDE SEQUENCE</scope>
    <source>
        <strain evidence="2">LX22W</strain>
    </source>
</reference>
<keyword evidence="1" id="KW-0472">Membrane</keyword>
<sequence>MMEDIHIATIQAPRKGNGRQMTDTHTFLETQTKGKQKPGLRLIIIGAVIAILGALVIPAILLITVFSPNSDDNKFATPGSYSTEITKPGRYFLWNHSRTIFKGTMYYDSKTLTDDVSIVVSDHTGKLIPFVTDRSFSVSNNGDKRSSIGYIEINETNTIPTKLLIKVDSNKLRIFSLSEFSLSHTLGLAIGVIGVLFAIVLIGVGFIIAGTKKVATTIGSSTNSTP</sequence>
<name>A0A923HRU3_9BURK</name>
<proteinExistence type="predicted"/>
<organism evidence="2 3">
    <name type="scientific">Undibacterium nitidum</name>
    <dbReference type="NCBI Taxonomy" id="2762298"/>
    <lineage>
        <taxon>Bacteria</taxon>
        <taxon>Pseudomonadati</taxon>
        <taxon>Pseudomonadota</taxon>
        <taxon>Betaproteobacteria</taxon>
        <taxon>Burkholderiales</taxon>
        <taxon>Oxalobacteraceae</taxon>
        <taxon>Undibacterium</taxon>
    </lineage>
</organism>
<dbReference type="AlphaFoldDB" id="A0A923HRU3"/>
<keyword evidence="1" id="KW-0812">Transmembrane</keyword>
<dbReference type="EMBL" id="JACOFZ010000008">
    <property type="protein sequence ID" value="MBC3882921.1"/>
    <property type="molecule type" value="Genomic_DNA"/>
</dbReference>
<evidence type="ECO:0000256" key="1">
    <source>
        <dbReference type="SAM" id="Phobius"/>
    </source>
</evidence>
<keyword evidence="1" id="KW-1133">Transmembrane helix</keyword>
<feature type="transmembrane region" description="Helical" evidence="1">
    <location>
        <begin position="186"/>
        <end position="209"/>
    </location>
</feature>
<dbReference type="Proteomes" id="UP000627446">
    <property type="component" value="Unassembled WGS sequence"/>
</dbReference>
<keyword evidence="3" id="KW-1185">Reference proteome</keyword>
<gene>
    <name evidence="2" type="ORF">H8K36_16130</name>
</gene>
<evidence type="ECO:0000313" key="3">
    <source>
        <dbReference type="Proteomes" id="UP000627446"/>
    </source>
</evidence>
<protein>
    <submittedName>
        <fullName evidence="2">Uncharacterized protein</fullName>
    </submittedName>
</protein>
<accession>A0A923HRU3</accession>
<evidence type="ECO:0000313" key="2">
    <source>
        <dbReference type="EMBL" id="MBC3882921.1"/>
    </source>
</evidence>
<feature type="transmembrane region" description="Helical" evidence="1">
    <location>
        <begin position="42"/>
        <end position="66"/>
    </location>
</feature>
<comment type="caution">
    <text evidence="2">The sequence shown here is derived from an EMBL/GenBank/DDBJ whole genome shotgun (WGS) entry which is preliminary data.</text>
</comment>